<evidence type="ECO:0000313" key="2">
    <source>
        <dbReference type="EMBL" id="MBA5606785.1"/>
    </source>
</evidence>
<protein>
    <submittedName>
        <fullName evidence="2">Uncharacterized protein</fullName>
    </submittedName>
</protein>
<evidence type="ECO:0000313" key="3">
    <source>
        <dbReference type="Proteomes" id="UP000566711"/>
    </source>
</evidence>
<sequence>MATRKRDLFVNSIGMVPVGERHVVPTALWYSKDGFKVGDEAYFAAVEAREVFDNFKILLGEQEHGAANPKSVRLSDGKYHSIHSVASDYLRYLVDRAEAWISDRSLKKASRVIIAEPVSIHEQGAIRGDWLVNYRTHIRRILESRFEDVDFLPEPFAVFQYYRYGIKHPLVAEKKKHIAFVLDFGGGTFDVSIIETTATGDVSNSGRNSKPLAASSIAVGGFYFNRVIAEYVLLKQFNGKKVPSTIYEALRKFDEVRRDPHLKVDDIREDFQNFHKHFSNMLFDVEKAKIAVCSIITNWDVEYIPPNPIASTIRVPANPLSTNSEMVSIRLDEIEIRKLFLENIWKSKLIPVISNALQRASGELTGQNISVVLLSGGSANIRWLREMLVKFSHKSLMDADILELNENFQEIVAKGLAIECARKTFNDGTGDFKAVTYNRLCLVLNPDRRGGELVKFRPINLDGAEQVPNGVLLPSASVLKNRVDDPIRWKFKLSHPPRQRMEYFFMSSSFDPGDQTNLHNVMDSSILTPSGQSFDSSLQIQLAVKSDGTALPSFIYRSGGPGIPETMVSGRPFFIDMTFGGAAGTSEAYFGLDFGTSNSSISYVDKSSITVYTERAKDQNWETINQLINNLPYPIASPLAAYAASTASGELDLRGIAVIEGFLSFGAFVAYSEYLTKKGRSSSKIFKNFSQRSAGPLWALLKNCLKEIQGKNHFCKGLEKLLEEPIYSEVDALVTMVGQVKHEKSEISLDYMKAIRLLGNVFKEYCGDIKFGYFEDVQKRRFQSSYQGKFRLAYGAHTPFVDVLNYEGEHTFSEDQCILLSPDSGKVLLLEPLMFWFRGDPQSPNSDPDLFCYDIEDKAGFSFKLIGAKGKKILDEKEFKPLIEHLRNMKNEDQAMAILDNVSVLE</sequence>
<dbReference type="AlphaFoldDB" id="A0A7W2I7U0"/>
<dbReference type="Gene3D" id="3.90.640.10">
    <property type="entry name" value="Actin, Chain A, domain 4"/>
    <property type="match status" value="1"/>
</dbReference>
<name>A0A7W2I7U0_9BURK</name>
<reference evidence="2 3" key="1">
    <citation type="submission" date="2020-07" db="EMBL/GenBank/DDBJ databases">
        <title>Novel species isolated from subtropical streams in China.</title>
        <authorList>
            <person name="Lu H."/>
        </authorList>
    </citation>
    <scope>NUCLEOTIDE SEQUENCE [LARGE SCALE GENOMIC DNA]</scope>
    <source>
        <strain evidence="2 3">FT3S</strain>
    </source>
</reference>
<proteinExistence type="inferred from homology"/>
<dbReference type="CDD" id="cd10170">
    <property type="entry name" value="ASKHA_NBD_HSP70"/>
    <property type="match status" value="1"/>
</dbReference>
<dbReference type="InterPro" id="IPR043129">
    <property type="entry name" value="ATPase_NBD"/>
</dbReference>
<dbReference type="Proteomes" id="UP000566711">
    <property type="component" value="Unassembled WGS sequence"/>
</dbReference>
<organism evidence="2 3">
    <name type="scientific">Rugamonas fusca</name>
    <dbReference type="NCBI Taxonomy" id="2758568"/>
    <lineage>
        <taxon>Bacteria</taxon>
        <taxon>Pseudomonadati</taxon>
        <taxon>Pseudomonadota</taxon>
        <taxon>Betaproteobacteria</taxon>
        <taxon>Burkholderiales</taxon>
        <taxon>Oxalobacteraceae</taxon>
        <taxon>Telluria group</taxon>
        <taxon>Rugamonas</taxon>
    </lineage>
</organism>
<dbReference type="PANTHER" id="PTHR42749">
    <property type="entry name" value="CELL SHAPE-DETERMINING PROTEIN MREB"/>
    <property type="match status" value="1"/>
</dbReference>
<dbReference type="SUPFAM" id="SSF53067">
    <property type="entry name" value="Actin-like ATPase domain"/>
    <property type="match status" value="2"/>
</dbReference>
<evidence type="ECO:0000256" key="1">
    <source>
        <dbReference type="ARBA" id="ARBA00007381"/>
    </source>
</evidence>
<dbReference type="RefSeq" id="WP_182219020.1">
    <property type="nucleotide sequence ID" value="NZ_JACEZS010000013.1"/>
</dbReference>
<keyword evidence="3" id="KW-1185">Reference proteome</keyword>
<comment type="caution">
    <text evidence="2">The sequence shown here is derived from an EMBL/GenBank/DDBJ whole genome shotgun (WGS) entry which is preliminary data.</text>
</comment>
<dbReference type="EMBL" id="JACEZS010000013">
    <property type="protein sequence ID" value="MBA5606785.1"/>
    <property type="molecule type" value="Genomic_DNA"/>
</dbReference>
<dbReference type="PROSITE" id="PS00329">
    <property type="entry name" value="HSP70_2"/>
    <property type="match status" value="1"/>
</dbReference>
<dbReference type="InterPro" id="IPR018181">
    <property type="entry name" value="Heat_shock_70_CS"/>
</dbReference>
<gene>
    <name evidence="2" type="ORF">H3H36_15620</name>
</gene>
<comment type="similarity">
    <text evidence="1">Belongs to the heat shock protein 70 family.</text>
</comment>
<dbReference type="PANTHER" id="PTHR42749:SF1">
    <property type="entry name" value="CELL SHAPE-DETERMINING PROTEIN MREB"/>
    <property type="match status" value="1"/>
</dbReference>
<dbReference type="Gene3D" id="3.30.420.40">
    <property type="match status" value="2"/>
</dbReference>
<accession>A0A7W2I7U0</accession>